<sequence length="234" mass="26841">MTHSHRSGLQALPVTMFCLARMTQQANLPTHQMASQKILSAVDSINDLLKTLPPQPTAVRCYDSFVPKEMAGCLRRRALESTLPLLERIVCDIKSAQEKHTALDAGEMCSRREFATTQLHHLRLSMENEFEEAKINRVKDLLSEIEYYERIGARPVGRINVGKEATTRIFRMLSRVRTKPVDSYIWGYLKRRVCFFHESPSDIEISSLKAMLRLLHENDSEAPRGQSQPCERQE</sequence>
<organism evidence="1">
    <name type="scientific">Encephalitozoon cuniculi</name>
    <name type="common">Microsporidian parasite</name>
    <dbReference type="NCBI Taxonomy" id="6035"/>
    <lineage>
        <taxon>Eukaryota</taxon>
        <taxon>Fungi</taxon>
        <taxon>Fungi incertae sedis</taxon>
        <taxon>Microsporidia</taxon>
        <taxon>Unikaryonidae</taxon>
        <taxon>Encephalitozoon</taxon>
    </lineage>
</organism>
<name>M1KBN9_ENCCN</name>
<evidence type="ECO:0000313" key="1">
    <source>
        <dbReference type="EMBL" id="AGE96615.1"/>
    </source>
</evidence>
<reference evidence="1" key="1">
    <citation type="journal article" date="2013" name="Eukaryot. Cell">
        <title>Extremely Reduced Levels of Heterozygosity in the Vertebrate Pathogen Encephalitozoon cuniculi.</title>
        <authorList>
            <person name="Selman M."/>
            <person name="Sak B."/>
            <person name="Kvac M."/>
            <person name="Farinelli L."/>
            <person name="Weiss L.M."/>
            <person name="Corradi N."/>
        </authorList>
    </citation>
    <scope>NUCLEOTIDE SEQUENCE</scope>
</reference>
<gene>
    <name evidence="1" type="ORF">ECU09_1050</name>
</gene>
<proteinExistence type="predicted"/>
<dbReference type="VEuPathDB" id="MicrosporidiaDB:AEWQ_091090"/>
<dbReference type="VEuPathDB" id="MicrosporidiaDB:AEWR_091080"/>
<accession>M1KBN9</accession>
<dbReference type="VEuPathDB" id="MicrosporidiaDB:ECU09_1050"/>
<dbReference type="VEuPathDB" id="MicrosporidiaDB:M970_091080"/>
<dbReference type="EMBL" id="KC513627">
    <property type="protein sequence ID" value="AGE96615.1"/>
    <property type="molecule type" value="Genomic_DNA"/>
</dbReference>
<dbReference type="VEuPathDB" id="MicrosporidiaDB:AEWD_091100"/>
<protein>
    <submittedName>
        <fullName evidence="1">Uncharacterized protein</fullName>
    </submittedName>
</protein>
<dbReference type="AlphaFoldDB" id="M1KBN9"/>